<dbReference type="InterPro" id="IPR037066">
    <property type="entry name" value="Plug_dom_sf"/>
</dbReference>
<feature type="domain" description="TonB-dependent receptor-like beta-barrel" evidence="3">
    <location>
        <begin position="508"/>
        <end position="942"/>
    </location>
</feature>
<evidence type="ECO:0000313" key="6">
    <source>
        <dbReference type="Proteomes" id="UP000254893"/>
    </source>
</evidence>
<dbReference type="InterPro" id="IPR039426">
    <property type="entry name" value="TonB-dep_rcpt-like"/>
</dbReference>
<keyword evidence="1" id="KW-0812">Transmembrane</keyword>
<dbReference type="PROSITE" id="PS52016">
    <property type="entry name" value="TONB_DEPENDENT_REC_3"/>
    <property type="match status" value="1"/>
</dbReference>
<comment type="subcellular location">
    <subcellularLocation>
        <location evidence="1">Cell outer membrane</location>
        <topology evidence="1">Multi-pass membrane protein</topology>
    </subcellularLocation>
</comment>
<dbReference type="NCBIfam" id="TIGR04057">
    <property type="entry name" value="SusC_RagA_signa"/>
    <property type="match status" value="1"/>
</dbReference>
<dbReference type="InterPro" id="IPR023996">
    <property type="entry name" value="TonB-dep_OMP_SusC/RagA"/>
</dbReference>
<reference evidence="5 6" key="1">
    <citation type="submission" date="2018-06" db="EMBL/GenBank/DDBJ databases">
        <authorList>
            <consortium name="Pathogen Informatics"/>
            <person name="Doyle S."/>
        </authorList>
    </citation>
    <scope>NUCLEOTIDE SEQUENCE [LARGE SCALE GENOMIC DNA]</scope>
    <source>
        <strain evidence="5 6">NCTC11388</strain>
    </source>
</reference>
<keyword evidence="1" id="KW-1134">Transmembrane beta strand</keyword>
<keyword evidence="1" id="KW-0998">Cell outer membrane</keyword>
<evidence type="ECO:0000313" key="5">
    <source>
        <dbReference type="EMBL" id="SUJ10677.1"/>
    </source>
</evidence>
<dbReference type="Proteomes" id="UP000254893">
    <property type="component" value="Unassembled WGS sequence"/>
</dbReference>
<comment type="similarity">
    <text evidence="1 2">Belongs to the TonB-dependent receptor family.</text>
</comment>
<protein>
    <submittedName>
        <fullName evidence="5">Outer membrane cobalamin receptor protein</fullName>
    </submittedName>
</protein>
<dbReference type="Pfam" id="PF13715">
    <property type="entry name" value="CarbopepD_reg_2"/>
    <property type="match status" value="1"/>
</dbReference>
<dbReference type="EMBL" id="UGYW01000002">
    <property type="protein sequence ID" value="SUJ10677.1"/>
    <property type="molecule type" value="Genomic_DNA"/>
</dbReference>
<dbReference type="Gene3D" id="2.60.40.1120">
    <property type="entry name" value="Carboxypeptidase-like, regulatory domain"/>
    <property type="match status" value="1"/>
</dbReference>
<dbReference type="Pfam" id="PF00593">
    <property type="entry name" value="TonB_dep_Rec_b-barrel"/>
    <property type="match status" value="1"/>
</dbReference>
<gene>
    <name evidence="5" type="ORF">NCTC11388_02069</name>
</gene>
<keyword evidence="1 2" id="KW-0472">Membrane</keyword>
<dbReference type="RefSeq" id="WP_115170037.1">
    <property type="nucleotide sequence ID" value="NZ_UGYW01000002.1"/>
</dbReference>
<dbReference type="InterPro" id="IPR023997">
    <property type="entry name" value="TonB-dep_OMP_SusC/RagA_CS"/>
</dbReference>
<accession>A0A380C2T9</accession>
<organism evidence="5 6">
    <name type="scientific">Sphingobacterium spiritivorum</name>
    <name type="common">Flavobacterium spiritivorum</name>
    <dbReference type="NCBI Taxonomy" id="258"/>
    <lineage>
        <taxon>Bacteria</taxon>
        <taxon>Pseudomonadati</taxon>
        <taxon>Bacteroidota</taxon>
        <taxon>Sphingobacteriia</taxon>
        <taxon>Sphingobacteriales</taxon>
        <taxon>Sphingobacteriaceae</taxon>
        <taxon>Sphingobacterium</taxon>
    </lineage>
</organism>
<evidence type="ECO:0000256" key="2">
    <source>
        <dbReference type="RuleBase" id="RU003357"/>
    </source>
</evidence>
<dbReference type="NCBIfam" id="TIGR04056">
    <property type="entry name" value="OMP_RagA_SusC"/>
    <property type="match status" value="1"/>
</dbReference>
<proteinExistence type="inferred from homology"/>
<dbReference type="InterPro" id="IPR012910">
    <property type="entry name" value="Plug_dom"/>
</dbReference>
<dbReference type="GO" id="GO:0009279">
    <property type="term" value="C:cell outer membrane"/>
    <property type="evidence" value="ECO:0007669"/>
    <property type="project" value="UniProtKB-SubCell"/>
</dbReference>
<evidence type="ECO:0000259" key="3">
    <source>
        <dbReference type="Pfam" id="PF00593"/>
    </source>
</evidence>
<dbReference type="AlphaFoldDB" id="A0A380C2T9"/>
<dbReference type="Gene3D" id="2.170.130.10">
    <property type="entry name" value="TonB-dependent receptor, plug domain"/>
    <property type="match status" value="1"/>
</dbReference>
<dbReference type="InterPro" id="IPR008969">
    <property type="entry name" value="CarboxyPept-like_regulatory"/>
</dbReference>
<dbReference type="Pfam" id="PF07715">
    <property type="entry name" value="Plug"/>
    <property type="match status" value="1"/>
</dbReference>
<sequence length="1098" mass="122088">MKNEPKPALDRYWNRSRIAVASSTCFLLLSLSFHPERAFSSSFISASAFMQTPVRGTVADKSGNPLVGATVTNQNSKKSVQTDESGTFSIDARPGDVLKVSIIGFDGQQMTVAESRTVTFTLEDNSQILEDVVVVGYGRQKKVNLTGAVSQIDSKVLEDRPVSNVTQALQGAMPNVNVNFSNGRPGSEGTVNIRGFASINSKNASPLILIDGVPGSINNINPRDVETITVLKDAAAAAIYGARGAFGVMLITTKKGKAGKMSINYGNNFAFSGLTVSTDFITSGYDAAILNDEAFIRATGNSYTGYTEADYAELLKRKSDPSLPSVVIQNRNGKDQYVYYGNTDWWDYFYRDVQPSQEHALTMTGGTDKIDFYLSGRLYEKKGIMQFNQDKFNSYNLRSKIGAQLSKWLRVSNNSQLNYKNYTFPGWNSGDKPEESNNNFISTTVHALPSYVPVNPDGTATYRTELNNYTVGDGIFADLLYGKSRGGKKEHEFVNHLEGVATIMDGLTVTGNYTFNYNPVQTFVRRTQVPWSIFPGVINYLGNDRLTERQITYTKHAINLFANYNKTVGQHNFGAVLGYNREQQKWDAIGGVVDGLLSEDLNDFDLGYGNMQTTGGSRTWALEGYFGRFTYDYAGKYLFEMNGRYDGTSKFPSKQRFGFFPSVSAGWRVTEESFAENLKQYVNEFKLRGSYGELGNAQEADEYGYISLMNSGRSNYITGGGKTQYISAPTPISSNLTWERTNTLNFGTDMAFLNSRLNVTFDYFIRKTLDMLIPGPTLPAVFGAATPKMNAGDLENRGWELAVAWNDSRTLADKPFKYNFSVGLSDSKAKITRFDNPKMLLSNYYVGQTLGEIWGYRVDGLFASDAEAASWKINQDYVDAVRLSAPGEWSKLKGGDVKFVDVNGDGVVNQGDNTLSKPGDQVIIGNDRARYTFGVNLGASWNGFDVSAFFQGIGRQNWYPGANSDKFWGPYSRPYYSFVPKDFADDVWTPENPNAYYPLMRGYIALNNRGSLNVKNDRYLQDLAYIRLKNLTIGYSLSDKLLQRVKLSRARVFVSGENFWTATKLRSDYIDPEQAAQEVNGRSYPLSKAFSFGIDLTF</sequence>
<keyword evidence="2" id="KW-0798">TonB box</keyword>
<dbReference type="SUPFAM" id="SSF56935">
    <property type="entry name" value="Porins"/>
    <property type="match status" value="1"/>
</dbReference>
<feature type="domain" description="TonB-dependent receptor plug" evidence="4">
    <location>
        <begin position="142"/>
        <end position="248"/>
    </location>
</feature>
<dbReference type="SUPFAM" id="SSF49464">
    <property type="entry name" value="Carboxypeptidase regulatory domain-like"/>
    <property type="match status" value="1"/>
</dbReference>
<dbReference type="InterPro" id="IPR000531">
    <property type="entry name" value="Beta-barrel_TonB"/>
</dbReference>
<keyword evidence="1" id="KW-0813">Transport</keyword>
<evidence type="ECO:0000259" key="4">
    <source>
        <dbReference type="Pfam" id="PF07715"/>
    </source>
</evidence>
<name>A0A380C2T9_SPHSI</name>
<evidence type="ECO:0000256" key="1">
    <source>
        <dbReference type="PROSITE-ProRule" id="PRU01360"/>
    </source>
</evidence>
<keyword evidence="5" id="KW-0675">Receptor</keyword>